<reference evidence="1" key="1">
    <citation type="submission" date="2021-03" db="EMBL/GenBank/DDBJ databases">
        <title>Molecular epidemiology and mechanisms of colistin and carbapenem resistance in Enterobacteriaceae from clinical isolates, the environment and porcine samples in Pretoria, South Africa.</title>
        <authorList>
            <person name="Bogoshi D."/>
            <person name="Mbelle N.M."/>
            <person name="Naidoo V."/>
            <person name="Osei Sekyere J."/>
        </authorList>
    </citation>
    <scope>NUCLEOTIDE SEQUENCE</scope>
    <source>
        <strain evidence="1">ESB009</strain>
    </source>
</reference>
<evidence type="ECO:0000313" key="1">
    <source>
        <dbReference type="EMBL" id="MBO1919766.1"/>
    </source>
</evidence>
<comment type="caution">
    <text evidence="1">The sequence shown here is derived from an EMBL/GenBank/DDBJ whole genome shotgun (WGS) entry which is preliminary data.</text>
</comment>
<gene>
    <name evidence="1" type="ORF">J4710_02225</name>
</gene>
<sequence>MKPELQTITNAPTIPEPYIIKGNWLYYRKVTEYIQKEDKIEDIYLTSTPPYITQRYRNIESKEFYYLLEFEDVKRQYKLPVTAQEVTQSKYLVELASRVRSNSK</sequence>
<name>A0A939NFU7_STAXY</name>
<dbReference type="EMBL" id="JAGETT010000009">
    <property type="protein sequence ID" value="MBO1919766.1"/>
    <property type="molecule type" value="Genomic_DNA"/>
</dbReference>
<protein>
    <submittedName>
        <fullName evidence="1">Uncharacterized protein</fullName>
    </submittedName>
</protein>
<proteinExistence type="predicted"/>
<organism evidence="1">
    <name type="scientific">Staphylococcus xylosus</name>
    <dbReference type="NCBI Taxonomy" id="1288"/>
    <lineage>
        <taxon>Bacteria</taxon>
        <taxon>Bacillati</taxon>
        <taxon>Bacillota</taxon>
        <taxon>Bacilli</taxon>
        <taxon>Bacillales</taxon>
        <taxon>Staphylococcaceae</taxon>
        <taxon>Staphylococcus</taxon>
    </lineage>
</organism>
<dbReference type="AlphaFoldDB" id="A0A939NFU7"/>
<accession>A0A939NFU7</accession>